<dbReference type="Proteomes" id="UP000297861">
    <property type="component" value="Unassembled WGS sequence"/>
</dbReference>
<organism evidence="2 3">
    <name type="scientific">Dysgonomonas capnocytophagoides</name>
    <dbReference type="NCBI Taxonomy" id="45254"/>
    <lineage>
        <taxon>Bacteria</taxon>
        <taxon>Pseudomonadati</taxon>
        <taxon>Bacteroidota</taxon>
        <taxon>Bacteroidia</taxon>
        <taxon>Bacteroidales</taxon>
        <taxon>Dysgonomonadaceae</taxon>
        <taxon>Dysgonomonas</taxon>
    </lineage>
</organism>
<dbReference type="RefSeq" id="WP_134437527.1">
    <property type="nucleotide sequence ID" value="NZ_SOML01000017.1"/>
</dbReference>
<comment type="caution">
    <text evidence="2">The sequence shown here is derived from an EMBL/GenBank/DDBJ whole genome shotgun (WGS) entry which is preliminary data.</text>
</comment>
<reference evidence="2 3" key="1">
    <citation type="submission" date="2019-03" db="EMBL/GenBank/DDBJ databases">
        <title>San Antonio Military Medical Center submission to MRSN (WRAIR), pending publication.</title>
        <authorList>
            <person name="Blyth D.M."/>
            <person name="Mccarthy S.L."/>
            <person name="Schall S.E."/>
            <person name="Stam J.A."/>
            <person name="Ong A.C."/>
            <person name="Mcgann P.T."/>
        </authorList>
    </citation>
    <scope>NUCLEOTIDE SEQUENCE [LARGE SCALE GENOMIC DNA]</scope>
    <source>
        <strain evidence="2 3">MRSN571793</strain>
    </source>
</reference>
<dbReference type="EMBL" id="SOML01000017">
    <property type="protein sequence ID" value="TFD92569.1"/>
    <property type="molecule type" value="Genomic_DNA"/>
</dbReference>
<evidence type="ECO:0000313" key="3">
    <source>
        <dbReference type="Proteomes" id="UP000297861"/>
    </source>
</evidence>
<keyword evidence="1" id="KW-0812">Transmembrane</keyword>
<dbReference type="AlphaFoldDB" id="A0A4Y8KZX5"/>
<evidence type="ECO:0000313" key="2">
    <source>
        <dbReference type="EMBL" id="TFD92569.1"/>
    </source>
</evidence>
<keyword evidence="1" id="KW-0472">Membrane</keyword>
<evidence type="ECO:0000256" key="1">
    <source>
        <dbReference type="SAM" id="Phobius"/>
    </source>
</evidence>
<keyword evidence="3" id="KW-1185">Reference proteome</keyword>
<proteinExistence type="predicted"/>
<sequence length="561" mass="64914">MTRKKKLNLNDRDDVEIRYSNWLAQLCALIMSKIFVLVAGRASTKTTDFTVERLQEAVYDCPGAPFVWASDTYANLHKNVIPSLLEGLKLKGWEEGVHFVINKEPPKEWKDKMFNMLSSWKNTMIFFTGFNLTFVSLDRPSIGAGRSYVGIFGDETKYFKESTFANLLKAVRGYRVKYGNSPFYRSRTLTTDMPNPNSIGEYDWVLKYSKLNNKENILLCLKTGIIYNDTKKEYAAAIESGNEKKISLAEKNMLRWEERWKKVRSQTSFFWIASSFINVDILSLEWFMDELSVGLEGIATNILSIIPKLSASSRFYAGLEFRHFYANGNDNTYVDTLPYGANPDCRILKYLNRDRPIEAGLDIGKTLWMVFGQPDIRKYRVLKEMHTLPPRYIRHLADDFLEYFKPQRRKTLKLYYDRAANNMKKVGQDVASQIKKDIEYDAEGKRTGWTVQLMSLGQGNIGQNAEYNFMMQMMSGNNKLLPQLLIDRHNCPYLKTQMENTPAKEATGKSLKGMIVKEKKGDNLPDHRLPKESTNYTDAFKYLLMRKAYVKLLRKTRSSID</sequence>
<keyword evidence="1" id="KW-1133">Transmembrane helix</keyword>
<name>A0A4Y8KZX5_9BACT</name>
<accession>A0A4Y8KZX5</accession>
<dbReference type="OrthoDB" id="1151239at2"/>
<protein>
    <recommendedName>
        <fullName evidence="4">Terminase</fullName>
    </recommendedName>
</protein>
<feature type="transmembrane region" description="Helical" evidence="1">
    <location>
        <begin position="21"/>
        <end position="40"/>
    </location>
</feature>
<gene>
    <name evidence="2" type="ORF">E2605_18590</name>
</gene>
<evidence type="ECO:0008006" key="4">
    <source>
        <dbReference type="Google" id="ProtNLM"/>
    </source>
</evidence>